<sequence>MSAGDRIGLARTLYERAVFSGDVSVLADAERGLDAVEADVALARGRILHARFLNERGSGGSSPAEDPAELPLFERAIELYRALGDVRGEGEALFWIGCLHQVIRRDNEAAVPELEQSRRLAAQVGDKPTQAEALRHLGIAAHMAGRPDEARERLEESSRLFREIGALPVVAANMIGLAYIAAGQDRRADALATLDEAHAIAQAHGAHAIARQIEQARTEI</sequence>
<dbReference type="RefSeq" id="WP_380754899.1">
    <property type="nucleotide sequence ID" value="NZ_JBHSRF010000026.1"/>
</dbReference>
<gene>
    <name evidence="1" type="ORF">ACFP1K_18890</name>
</gene>
<proteinExistence type="predicted"/>
<protein>
    <submittedName>
        <fullName evidence="1">Tetratricopeptide repeat protein</fullName>
    </submittedName>
</protein>
<comment type="caution">
    <text evidence="1">The sequence shown here is derived from an EMBL/GenBank/DDBJ whole genome shotgun (WGS) entry which is preliminary data.</text>
</comment>
<dbReference type="Proteomes" id="UP001596137">
    <property type="component" value="Unassembled WGS sequence"/>
</dbReference>
<dbReference type="EMBL" id="JBHSRF010000026">
    <property type="protein sequence ID" value="MFC6083247.1"/>
    <property type="molecule type" value="Genomic_DNA"/>
</dbReference>
<evidence type="ECO:0000313" key="2">
    <source>
        <dbReference type="Proteomes" id="UP001596137"/>
    </source>
</evidence>
<dbReference type="Pfam" id="PF13424">
    <property type="entry name" value="TPR_12"/>
    <property type="match status" value="1"/>
</dbReference>
<organism evidence="1 2">
    <name type="scientific">Sphaerisporangium aureirubrum</name>
    <dbReference type="NCBI Taxonomy" id="1544736"/>
    <lineage>
        <taxon>Bacteria</taxon>
        <taxon>Bacillati</taxon>
        <taxon>Actinomycetota</taxon>
        <taxon>Actinomycetes</taxon>
        <taxon>Streptosporangiales</taxon>
        <taxon>Streptosporangiaceae</taxon>
        <taxon>Sphaerisporangium</taxon>
    </lineage>
</organism>
<keyword evidence="2" id="KW-1185">Reference proteome</keyword>
<name>A0ABW1NM31_9ACTN</name>
<dbReference type="SUPFAM" id="SSF48452">
    <property type="entry name" value="TPR-like"/>
    <property type="match status" value="1"/>
</dbReference>
<dbReference type="InterPro" id="IPR011990">
    <property type="entry name" value="TPR-like_helical_dom_sf"/>
</dbReference>
<evidence type="ECO:0000313" key="1">
    <source>
        <dbReference type="EMBL" id="MFC6083247.1"/>
    </source>
</evidence>
<accession>A0ABW1NM31</accession>
<reference evidence="2" key="1">
    <citation type="journal article" date="2019" name="Int. J. Syst. Evol. Microbiol.">
        <title>The Global Catalogue of Microorganisms (GCM) 10K type strain sequencing project: providing services to taxonomists for standard genome sequencing and annotation.</title>
        <authorList>
            <consortium name="The Broad Institute Genomics Platform"/>
            <consortium name="The Broad Institute Genome Sequencing Center for Infectious Disease"/>
            <person name="Wu L."/>
            <person name="Ma J."/>
        </authorList>
    </citation>
    <scope>NUCLEOTIDE SEQUENCE [LARGE SCALE GENOMIC DNA]</scope>
    <source>
        <strain evidence="2">JCM 30346</strain>
    </source>
</reference>
<dbReference type="Gene3D" id="1.25.40.10">
    <property type="entry name" value="Tetratricopeptide repeat domain"/>
    <property type="match status" value="1"/>
</dbReference>